<evidence type="ECO:0000313" key="4">
    <source>
        <dbReference type="Proteomes" id="UP001487740"/>
    </source>
</evidence>
<evidence type="ECO:0000313" key="3">
    <source>
        <dbReference type="EMBL" id="KAK8371994.1"/>
    </source>
</evidence>
<protein>
    <recommendedName>
        <fullName evidence="2">Fucosyltransferase N-terminal domain-containing protein</fullName>
    </recommendedName>
</protein>
<evidence type="ECO:0000256" key="1">
    <source>
        <dbReference type="SAM" id="MobiDB-lite"/>
    </source>
</evidence>
<name>A0AAW0SAJ7_SCYPA</name>
<dbReference type="Proteomes" id="UP001487740">
    <property type="component" value="Unassembled WGS sequence"/>
</dbReference>
<dbReference type="Pfam" id="PF17039">
    <property type="entry name" value="Glyco_tran_10_N"/>
    <property type="match status" value="1"/>
</dbReference>
<dbReference type="EMBL" id="JARAKH010006380">
    <property type="protein sequence ID" value="KAK8371994.1"/>
    <property type="molecule type" value="Genomic_DNA"/>
</dbReference>
<gene>
    <name evidence="3" type="ORF">O3P69_014200</name>
</gene>
<organism evidence="3 4">
    <name type="scientific">Scylla paramamosain</name>
    <name type="common">Mud crab</name>
    <dbReference type="NCBI Taxonomy" id="85552"/>
    <lineage>
        <taxon>Eukaryota</taxon>
        <taxon>Metazoa</taxon>
        <taxon>Ecdysozoa</taxon>
        <taxon>Arthropoda</taxon>
        <taxon>Crustacea</taxon>
        <taxon>Multicrustacea</taxon>
        <taxon>Malacostraca</taxon>
        <taxon>Eumalacostraca</taxon>
        <taxon>Eucarida</taxon>
        <taxon>Decapoda</taxon>
        <taxon>Pleocyemata</taxon>
        <taxon>Brachyura</taxon>
        <taxon>Eubrachyura</taxon>
        <taxon>Portunoidea</taxon>
        <taxon>Portunidae</taxon>
        <taxon>Portuninae</taxon>
        <taxon>Scylla</taxon>
    </lineage>
</organism>
<proteinExistence type="predicted"/>
<feature type="domain" description="Fucosyltransferase N-terminal" evidence="2">
    <location>
        <begin position="122"/>
        <end position="188"/>
    </location>
</feature>
<dbReference type="InterPro" id="IPR031481">
    <property type="entry name" value="Glyco_tran_10_N"/>
</dbReference>
<dbReference type="AlphaFoldDB" id="A0AAW0SAJ7"/>
<keyword evidence="4" id="KW-1185">Reference proteome</keyword>
<evidence type="ECO:0000259" key="2">
    <source>
        <dbReference type="Pfam" id="PF17039"/>
    </source>
</evidence>
<dbReference type="SUPFAM" id="SSF53756">
    <property type="entry name" value="UDP-Glycosyltransferase/glycogen phosphorylase"/>
    <property type="match status" value="1"/>
</dbReference>
<sequence>MLVGEGVHAGRPQGEDETPGGRIAASSPSNSTPERHPGGNIRGGDAVPASAEARRRRGVDGNVSDGNAGNAMLIVFHQHNAERSPSTRARLWAGAGVRRVCQQVLPHRFGESRAFFTWEQIFYRCELVYDHRLLDSAAAVLFHPGDIKPSYCLPARRSPGQPWIFLSFESPSTVASKVNLARLGKVFN</sequence>
<reference evidence="3 4" key="1">
    <citation type="submission" date="2023-03" db="EMBL/GenBank/DDBJ databases">
        <title>High-quality genome of Scylla paramamosain provides insights in environmental adaptation.</title>
        <authorList>
            <person name="Zhang L."/>
        </authorList>
    </citation>
    <scope>NUCLEOTIDE SEQUENCE [LARGE SCALE GENOMIC DNA]</scope>
    <source>
        <strain evidence="3">LZ_2023a</strain>
        <tissue evidence="3">Muscle</tissue>
    </source>
</reference>
<accession>A0AAW0SAJ7</accession>
<comment type="caution">
    <text evidence="3">The sequence shown here is derived from an EMBL/GenBank/DDBJ whole genome shotgun (WGS) entry which is preliminary data.</text>
</comment>
<feature type="region of interest" description="Disordered" evidence="1">
    <location>
        <begin position="1"/>
        <end position="64"/>
    </location>
</feature>